<dbReference type="Pfam" id="PF07238">
    <property type="entry name" value="PilZ"/>
    <property type="match status" value="1"/>
</dbReference>
<evidence type="ECO:0000313" key="2">
    <source>
        <dbReference type="EMBL" id="WBL36909.1"/>
    </source>
</evidence>
<dbReference type="EMBL" id="CP115149">
    <property type="protein sequence ID" value="WBL36909.1"/>
    <property type="molecule type" value="Genomic_DNA"/>
</dbReference>
<dbReference type="InterPro" id="IPR009875">
    <property type="entry name" value="PilZ_domain"/>
</dbReference>
<keyword evidence="3" id="KW-1185">Reference proteome</keyword>
<protein>
    <submittedName>
        <fullName evidence="2">PilZ domain-containing protein</fullName>
    </submittedName>
</protein>
<gene>
    <name evidence="2" type="ORF">O0235_04935</name>
</gene>
<dbReference type="SUPFAM" id="SSF141371">
    <property type="entry name" value="PilZ domain-like"/>
    <property type="match status" value="1"/>
</dbReference>
<organism evidence="2 3">
    <name type="scientific">Tepidiforma flava</name>
    <dbReference type="NCBI Taxonomy" id="3004094"/>
    <lineage>
        <taxon>Bacteria</taxon>
        <taxon>Bacillati</taxon>
        <taxon>Chloroflexota</taxon>
        <taxon>Tepidiformia</taxon>
        <taxon>Tepidiformales</taxon>
        <taxon>Tepidiformaceae</taxon>
        <taxon>Tepidiforma</taxon>
    </lineage>
</organism>
<dbReference type="Proteomes" id="UP001212803">
    <property type="component" value="Chromosome"/>
</dbReference>
<sequence length="200" mass="20801">MDEDLGPIAAPVIGAPAIVIPRGAAPGGRGALVADRLFAIVLAVAEAPWEYGDEVIISVGERGAAVAALARFREARPGQAVFTRQSPWRPFDRRAFERYPVAIAAAIAAPPERLPATIVDLSLGGCAVDVDAPGPPPGAALELEWPGLAAPVRAVLVRSRPAAGGRHAWHLRFEPLTPEAETVLRELIAALAASLETPAA</sequence>
<accession>A0ABY7M8Q3</accession>
<dbReference type="Gene3D" id="2.40.10.220">
    <property type="entry name" value="predicted glycosyltransferase like domains"/>
    <property type="match status" value="1"/>
</dbReference>
<evidence type="ECO:0000259" key="1">
    <source>
        <dbReference type="Pfam" id="PF07238"/>
    </source>
</evidence>
<name>A0ABY7M8Q3_9CHLR</name>
<dbReference type="RefSeq" id="WP_270057425.1">
    <property type="nucleotide sequence ID" value="NZ_CP115149.1"/>
</dbReference>
<feature type="domain" description="PilZ" evidence="1">
    <location>
        <begin position="92"/>
        <end position="189"/>
    </location>
</feature>
<evidence type="ECO:0000313" key="3">
    <source>
        <dbReference type="Proteomes" id="UP001212803"/>
    </source>
</evidence>
<reference evidence="2 3" key="1">
    <citation type="journal article" date="2023" name="ISME J.">
        <title>Thermophilic Dehalococcoidia with unusual traits shed light on an unexpected past.</title>
        <authorList>
            <person name="Palmer M."/>
            <person name="Covington J.K."/>
            <person name="Zhou E.M."/>
            <person name="Thomas S.C."/>
            <person name="Habib N."/>
            <person name="Seymour C.O."/>
            <person name="Lai D."/>
            <person name="Johnston J."/>
            <person name="Hashimi A."/>
            <person name="Jiao J.Y."/>
            <person name="Muok A.R."/>
            <person name="Liu L."/>
            <person name="Xian W.D."/>
            <person name="Zhi X.Y."/>
            <person name="Li M.M."/>
            <person name="Silva L.P."/>
            <person name="Bowen B.P."/>
            <person name="Louie K."/>
            <person name="Briegel A."/>
            <person name="Pett-Ridge J."/>
            <person name="Weber P.K."/>
            <person name="Tocheva E.I."/>
            <person name="Woyke T."/>
            <person name="Northen T.R."/>
            <person name="Mayali X."/>
            <person name="Li W.J."/>
            <person name="Hedlund B.P."/>
        </authorList>
    </citation>
    <scope>NUCLEOTIDE SEQUENCE [LARGE SCALE GENOMIC DNA]</scope>
    <source>
        <strain evidence="2 3">YIM 72310</strain>
    </source>
</reference>
<proteinExistence type="predicted"/>